<keyword evidence="2" id="KW-0812">Transmembrane</keyword>
<feature type="region of interest" description="Disordered" evidence="1">
    <location>
        <begin position="364"/>
        <end position="383"/>
    </location>
</feature>
<evidence type="ECO:0000313" key="3">
    <source>
        <dbReference type="EMBL" id="GEK86940.1"/>
    </source>
</evidence>
<gene>
    <name evidence="3" type="ORF">MAE01_21160</name>
</gene>
<keyword evidence="2" id="KW-1133">Transmembrane helix</keyword>
<dbReference type="EMBL" id="BJUW01000009">
    <property type="protein sequence ID" value="GEK86940.1"/>
    <property type="molecule type" value="Genomic_DNA"/>
</dbReference>
<evidence type="ECO:0000313" key="4">
    <source>
        <dbReference type="Proteomes" id="UP000321225"/>
    </source>
</evidence>
<dbReference type="Proteomes" id="UP000321225">
    <property type="component" value="Unassembled WGS sequence"/>
</dbReference>
<comment type="caution">
    <text evidence="3">The sequence shown here is derived from an EMBL/GenBank/DDBJ whole genome shotgun (WGS) entry which is preliminary data.</text>
</comment>
<reference evidence="3 4" key="1">
    <citation type="submission" date="2019-07" db="EMBL/GenBank/DDBJ databases">
        <title>Whole genome shotgun sequence of Microbacterium aerolatum NBRC 103071.</title>
        <authorList>
            <person name="Hosoyama A."/>
            <person name="Uohara A."/>
            <person name="Ohji S."/>
            <person name="Ichikawa N."/>
        </authorList>
    </citation>
    <scope>NUCLEOTIDE SEQUENCE [LARGE SCALE GENOMIC DNA]</scope>
    <source>
        <strain evidence="3 4">NBRC 103071</strain>
    </source>
</reference>
<feature type="transmembrane region" description="Helical" evidence="2">
    <location>
        <begin position="12"/>
        <end position="36"/>
    </location>
</feature>
<dbReference type="OrthoDB" id="5082312at2"/>
<feature type="transmembrane region" description="Helical" evidence="2">
    <location>
        <begin position="197"/>
        <end position="214"/>
    </location>
</feature>
<dbReference type="AlphaFoldDB" id="A0A511AFM4"/>
<evidence type="ECO:0008006" key="5">
    <source>
        <dbReference type="Google" id="ProtNLM"/>
    </source>
</evidence>
<name>A0A511AFM4_9MICO</name>
<feature type="transmembrane region" description="Helical" evidence="2">
    <location>
        <begin position="98"/>
        <end position="118"/>
    </location>
</feature>
<protein>
    <recommendedName>
        <fullName evidence="5">GGDEF domain-containing protein</fullName>
    </recommendedName>
</protein>
<feature type="transmembrane region" description="Helical" evidence="2">
    <location>
        <begin position="43"/>
        <end position="62"/>
    </location>
</feature>
<organism evidence="3 4">
    <name type="scientific">Microbacterium aerolatum</name>
    <dbReference type="NCBI Taxonomy" id="153731"/>
    <lineage>
        <taxon>Bacteria</taxon>
        <taxon>Bacillati</taxon>
        <taxon>Actinomycetota</taxon>
        <taxon>Actinomycetes</taxon>
        <taxon>Micrococcales</taxon>
        <taxon>Microbacteriaceae</taxon>
        <taxon>Microbacterium</taxon>
    </lineage>
</organism>
<feature type="transmembrane region" description="Helical" evidence="2">
    <location>
        <begin position="68"/>
        <end position="89"/>
    </location>
</feature>
<evidence type="ECO:0000256" key="2">
    <source>
        <dbReference type="SAM" id="Phobius"/>
    </source>
</evidence>
<proteinExistence type="predicted"/>
<dbReference type="RefSeq" id="WP_147039536.1">
    <property type="nucleotide sequence ID" value="NZ_BJUW01000009.1"/>
</dbReference>
<accession>A0A511AFM4</accession>
<keyword evidence="2" id="KW-0472">Membrane</keyword>
<dbReference type="InterPro" id="IPR043128">
    <property type="entry name" value="Rev_trsase/Diguanyl_cyclase"/>
</dbReference>
<feature type="transmembrane region" description="Helical" evidence="2">
    <location>
        <begin position="124"/>
        <end position="145"/>
    </location>
</feature>
<evidence type="ECO:0000256" key="1">
    <source>
        <dbReference type="SAM" id="MobiDB-lite"/>
    </source>
</evidence>
<sequence length="383" mass="40547">MIEVAVQDAITIGASTSLIAVVTLTTALVFGLATLACPSRATIAWGVAFGLGLLGTYVWVAAHQMDSPALRAAASGLMICFEPIVWLGLRLHFGKRPVWWPVVAFVLIVPAVLAVTAGTPNFDAAFRVAFLAASIFAALIALELFRSPGPRRDIKLPLALASCAFVIIAVVGAVGALFDHELSLAGQLQVIREVNSVGTLVTGVCAAFTLVMLVRADGSRIDAVALGAVRARRRLQKARAQGEQAWSILDVRLDAPADLRESTTGNGFALIVDRFHDDVVESLPAAADAERVADDRSIVIIHGSDESVQHHVRAMLRRISAIDATGASAGMRLSASVGWASVEAIGYDYDALVAAAEEAALRGRENGGDRWERVKKAPTTLER</sequence>
<feature type="transmembrane region" description="Helical" evidence="2">
    <location>
        <begin position="157"/>
        <end position="177"/>
    </location>
</feature>
<dbReference type="Gene3D" id="3.30.70.270">
    <property type="match status" value="1"/>
</dbReference>
<keyword evidence="4" id="KW-1185">Reference proteome</keyword>